<dbReference type="CDD" id="cd00075">
    <property type="entry name" value="HATPase"/>
    <property type="match status" value="1"/>
</dbReference>
<evidence type="ECO:0000256" key="2">
    <source>
        <dbReference type="ARBA" id="ARBA00012438"/>
    </source>
</evidence>
<dbReference type="EMBL" id="JBBAYM010000002">
    <property type="protein sequence ID" value="MEI5608211.1"/>
    <property type="molecule type" value="Genomic_DNA"/>
</dbReference>
<dbReference type="InterPro" id="IPR004358">
    <property type="entry name" value="Sig_transdc_His_kin-like_C"/>
</dbReference>
<evidence type="ECO:0000313" key="8">
    <source>
        <dbReference type="EMBL" id="MEI5608211.1"/>
    </source>
</evidence>
<dbReference type="Gene3D" id="3.30.565.10">
    <property type="entry name" value="Histidine kinase-like ATPase, C-terminal domain"/>
    <property type="match status" value="1"/>
</dbReference>
<keyword evidence="4 8" id="KW-0418">Kinase</keyword>
<protein>
    <recommendedName>
        <fullName evidence="2">histidine kinase</fullName>
        <ecNumber evidence="2">2.7.13.3</ecNumber>
    </recommendedName>
</protein>
<dbReference type="InterPro" id="IPR005467">
    <property type="entry name" value="His_kinase_dom"/>
</dbReference>
<evidence type="ECO:0000256" key="6">
    <source>
        <dbReference type="SAM" id="MobiDB-lite"/>
    </source>
</evidence>
<keyword evidence="9" id="KW-1185">Reference proteome</keyword>
<dbReference type="Proteomes" id="UP001365781">
    <property type="component" value="Unassembled WGS sequence"/>
</dbReference>
<dbReference type="GO" id="GO:0016301">
    <property type="term" value="F:kinase activity"/>
    <property type="evidence" value="ECO:0007669"/>
    <property type="project" value="UniProtKB-KW"/>
</dbReference>
<evidence type="ECO:0000256" key="5">
    <source>
        <dbReference type="ARBA" id="ARBA00023012"/>
    </source>
</evidence>
<dbReference type="EC" id="2.7.13.3" evidence="2"/>
<reference evidence="8 9" key="1">
    <citation type="submission" date="2024-03" db="EMBL/GenBank/DDBJ databases">
        <title>First Report of Pectobacterium brasiliscabiei causing potato scab in china.</title>
        <authorList>
            <person name="Handique U."/>
        </authorList>
    </citation>
    <scope>NUCLEOTIDE SEQUENCE [LARGE SCALE GENOMIC DNA]</scope>
    <source>
        <strain evidence="8 9">ZRIMU1503</strain>
    </source>
</reference>
<feature type="compositionally biased region" description="Basic and acidic residues" evidence="6">
    <location>
        <begin position="109"/>
        <end position="123"/>
    </location>
</feature>
<dbReference type="InterPro" id="IPR003594">
    <property type="entry name" value="HATPase_dom"/>
</dbReference>
<sequence length="123" mass="13240">MAGTSATRNGRVRVLIVDDEPGPGIPPGLLPSVFERFTRAGTSRARTHPHQCGSGLGLAMVAAIVSAHDGRLDVTGEPGHTELTIEIPRRAPPDSPPSTRSRPRRPRHSGGDRRWGDRRWGGQ</sequence>
<proteinExistence type="predicted"/>
<dbReference type="SUPFAM" id="SSF55874">
    <property type="entry name" value="ATPase domain of HSP90 chaperone/DNA topoisomerase II/histidine kinase"/>
    <property type="match status" value="1"/>
</dbReference>
<organism evidence="8 9">
    <name type="scientific">Streptomyces brasiliscabiei</name>
    <dbReference type="NCBI Taxonomy" id="2736302"/>
    <lineage>
        <taxon>Bacteria</taxon>
        <taxon>Bacillati</taxon>
        <taxon>Actinomycetota</taxon>
        <taxon>Actinomycetes</taxon>
        <taxon>Kitasatosporales</taxon>
        <taxon>Streptomycetaceae</taxon>
        <taxon>Streptomyces</taxon>
    </lineage>
</organism>
<evidence type="ECO:0000256" key="1">
    <source>
        <dbReference type="ARBA" id="ARBA00000085"/>
    </source>
</evidence>
<dbReference type="Pfam" id="PF02518">
    <property type="entry name" value="HATPase_c"/>
    <property type="match status" value="1"/>
</dbReference>
<keyword evidence="5" id="KW-0902">Two-component regulatory system</keyword>
<accession>A0ABU8G4T9</accession>
<name>A0ABU8G4T9_9ACTN</name>
<evidence type="ECO:0000256" key="4">
    <source>
        <dbReference type="ARBA" id="ARBA00022777"/>
    </source>
</evidence>
<dbReference type="InterPro" id="IPR036890">
    <property type="entry name" value="HATPase_C_sf"/>
</dbReference>
<evidence type="ECO:0000313" key="9">
    <source>
        <dbReference type="Proteomes" id="UP001365781"/>
    </source>
</evidence>
<keyword evidence="3" id="KW-0808">Transferase</keyword>
<dbReference type="InterPro" id="IPR050736">
    <property type="entry name" value="Sensor_HK_Regulatory"/>
</dbReference>
<dbReference type="PROSITE" id="PS50109">
    <property type="entry name" value="HIS_KIN"/>
    <property type="match status" value="1"/>
</dbReference>
<feature type="domain" description="Histidine kinase" evidence="7">
    <location>
        <begin position="20"/>
        <end position="91"/>
    </location>
</feature>
<gene>
    <name evidence="8" type="ORF">WB403_03475</name>
</gene>
<dbReference type="PANTHER" id="PTHR43711:SF1">
    <property type="entry name" value="HISTIDINE KINASE 1"/>
    <property type="match status" value="1"/>
</dbReference>
<comment type="catalytic activity">
    <reaction evidence="1">
        <text>ATP + protein L-histidine = ADP + protein N-phospho-L-histidine.</text>
        <dbReference type="EC" id="2.7.13.3"/>
    </reaction>
</comment>
<evidence type="ECO:0000259" key="7">
    <source>
        <dbReference type="PROSITE" id="PS50109"/>
    </source>
</evidence>
<comment type="caution">
    <text evidence="8">The sequence shown here is derived from an EMBL/GenBank/DDBJ whole genome shotgun (WGS) entry which is preliminary data.</text>
</comment>
<evidence type="ECO:0000256" key="3">
    <source>
        <dbReference type="ARBA" id="ARBA00022679"/>
    </source>
</evidence>
<dbReference type="PANTHER" id="PTHR43711">
    <property type="entry name" value="TWO-COMPONENT HISTIDINE KINASE"/>
    <property type="match status" value="1"/>
</dbReference>
<feature type="region of interest" description="Disordered" evidence="6">
    <location>
        <begin position="72"/>
        <end position="123"/>
    </location>
</feature>
<dbReference type="PRINTS" id="PR00344">
    <property type="entry name" value="BCTRLSENSOR"/>
</dbReference>
<dbReference type="RefSeq" id="WP_336538163.1">
    <property type="nucleotide sequence ID" value="NZ_JBBAYL010000005.1"/>
</dbReference>